<reference evidence="2" key="1">
    <citation type="submission" date="2023-01" db="EMBL/GenBank/DDBJ databases">
        <title>The genome sequence of Kordiimonadaceae bacterium 6D33.</title>
        <authorList>
            <person name="Liu Y."/>
        </authorList>
    </citation>
    <scope>NUCLEOTIDE SEQUENCE</scope>
    <source>
        <strain evidence="2">6D33</strain>
    </source>
</reference>
<proteinExistence type="predicted"/>
<dbReference type="RefSeq" id="WP_289502541.1">
    <property type="nucleotide sequence ID" value="NZ_CP116805.1"/>
</dbReference>
<dbReference type="EMBL" id="CP116805">
    <property type="protein sequence ID" value="WCL53029.1"/>
    <property type="molecule type" value="Genomic_DNA"/>
</dbReference>
<dbReference type="KEGG" id="gso:PH603_10810"/>
<gene>
    <name evidence="2" type="ORF">PH603_10810</name>
</gene>
<evidence type="ECO:0000313" key="3">
    <source>
        <dbReference type="Proteomes" id="UP001217500"/>
    </source>
</evidence>
<keyword evidence="1" id="KW-0472">Membrane</keyword>
<feature type="transmembrane region" description="Helical" evidence="1">
    <location>
        <begin position="20"/>
        <end position="38"/>
    </location>
</feature>
<name>A0AAE9XKU8_9PROT</name>
<organism evidence="2 3">
    <name type="scientific">Gimibacter soli</name>
    <dbReference type="NCBI Taxonomy" id="3024400"/>
    <lineage>
        <taxon>Bacteria</taxon>
        <taxon>Pseudomonadati</taxon>
        <taxon>Pseudomonadota</taxon>
        <taxon>Alphaproteobacteria</taxon>
        <taxon>Kordiimonadales</taxon>
        <taxon>Temperatibacteraceae</taxon>
        <taxon>Gimibacter</taxon>
    </lineage>
</organism>
<dbReference type="AlphaFoldDB" id="A0AAE9XKU8"/>
<evidence type="ECO:0000313" key="2">
    <source>
        <dbReference type="EMBL" id="WCL53029.1"/>
    </source>
</evidence>
<evidence type="ECO:0000256" key="1">
    <source>
        <dbReference type="SAM" id="Phobius"/>
    </source>
</evidence>
<accession>A0AAE9XKU8</accession>
<dbReference type="Proteomes" id="UP001217500">
    <property type="component" value="Chromosome"/>
</dbReference>
<protein>
    <recommendedName>
        <fullName evidence="4">Motility protein B-like N-terminal domain-containing protein</fullName>
    </recommendedName>
</protein>
<keyword evidence="1" id="KW-0812">Transmembrane</keyword>
<sequence length="229" mass="24310">MLHDDHHIRRQPPIDGTMGLFVSLYLILLAFFIVLNAVSNHAPAKAVETMDSVSGTFAAASSPAVPPGLDPAEQTAPADDLLTNIKGEFFAEMAIEGRFTGAGGRILELDIPVGALFSGVDTEVRSDRKAFLGRILAMLKGASARERQQVLFLFGNGEAAVTPKLTRGQEIAIRRSGSLARFLRDAGLEGGTYGAGFAAHADDRILVVFRPTLASGADVDLSASEGEFR</sequence>
<keyword evidence="3" id="KW-1185">Reference proteome</keyword>
<keyword evidence="1" id="KW-1133">Transmembrane helix</keyword>
<evidence type="ECO:0008006" key="4">
    <source>
        <dbReference type="Google" id="ProtNLM"/>
    </source>
</evidence>